<evidence type="ECO:0000256" key="7">
    <source>
        <dbReference type="SAM" id="Phobius"/>
    </source>
</evidence>
<dbReference type="GO" id="GO:0031902">
    <property type="term" value="C:late endosome membrane"/>
    <property type="evidence" value="ECO:0007669"/>
    <property type="project" value="TreeGrafter"/>
</dbReference>
<sequence>MEAPTLVLLFISLTPLGCWPATSPPSPGVWTITNEHDQQCMVMSFSAQVEVSHGHQLRTFNILPTFEASSLCSIPYRQFSLVPPNSSRTQFPQLHLSFQLNKDVEYTMIQAVALWFDPTNQELEGDFRQGTKLLKTTVHYKRIYQCDQELQLDLDSGYGKVYLWDMKLRPFAENSDGQVQVCSSSSTGVIVFSIVGVLAVVIIIIGIIAVVWRRRRKQPAIRRIYDRNTETAKLLDPKSNKNKTKQSK</sequence>
<evidence type="ECO:0000313" key="10">
    <source>
        <dbReference type="RefSeq" id="XP_022105053.1"/>
    </source>
</evidence>
<evidence type="ECO:0000256" key="3">
    <source>
        <dbReference type="ARBA" id="ARBA00022729"/>
    </source>
</evidence>
<keyword evidence="5 7" id="KW-0472">Membrane</keyword>
<protein>
    <submittedName>
        <fullName evidence="10">Uncharacterized protein LOC110986989</fullName>
    </submittedName>
</protein>
<dbReference type="AlphaFoldDB" id="A0A8B7ZHD0"/>
<accession>A0A8B7ZHD0</accession>
<proteinExistence type="predicted"/>
<dbReference type="InterPro" id="IPR002000">
    <property type="entry name" value="Lysosome-assoc_membr_glycop"/>
</dbReference>
<comment type="subcellular location">
    <subcellularLocation>
        <location evidence="1">Cell membrane</location>
        <topology evidence="1">Single-pass type I membrane protein</topology>
    </subcellularLocation>
</comment>
<evidence type="ECO:0000256" key="6">
    <source>
        <dbReference type="ARBA" id="ARBA00023180"/>
    </source>
</evidence>
<dbReference type="GeneID" id="110986989"/>
<keyword evidence="2 7" id="KW-0812">Transmembrane</keyword>
<keyword evidence="9" id="KW-1185">Reference proteome</keyword>
<dbReference type="PANTHER" id="PTHR11506">
    <property type="entry name" value="LYSOSOME-ASSOCIATED MEMBRANE GLYCOPROTEIN"/>
    <property type="match status" value="1"/>
</dbReference>
<evidence type="ECO:0000256" key="4">
    <source>
        <dbReference type="ARBA" id="ARBA00022989"/>
    </source>
</evidence>
<dbReference type="PANTHER" id="PTHR11506:SF35">
    <property type="entry name" value="LYSOSOME-ASSOCIATED MEMBRANE GLYCOPROTEIN 5"/>
    <property type="match status" value="1"/>
</dbReference>
<dbReference type="GO" id="GO:0072594">
    <property type="term" value="P:establishment of protein localization to organelle"/>
    <property type="evidence" value="ECO:0007669"/>
    <property type="project" value="TreeGrafter"/>
</dbReference>
<feature type="chain" id="PRO_5034389542" evidence="8">
    <location>
        <begin position="21"/>
        <end position="248"/>
    </location>
</feature>
<dbReference type="Gene3D" id="2.40.160.110">
    <property type="match status" value="1"/>
</dbReference>
<feature type="signal peptide" evidence="8">
    <location>
        <begin position="1"/>
        <end position="20"/>
    </location>
</feature>
<keyword evidence="3 8" id="KW-0732">Signal</keyword>
<keyword evidence="6" id="KW-0325">Glycoprotein</keyword>
<dbReference type="GO" id="GO:0005886">
    <property type="term" value="C:plasma membrane"/>
    <property type="evidence" value="ECO:0007669"/>
    <property type="project" value="TreeGrafter"/>
</dbReference>
<dbReference type="Proteomes" id="UP000694845">
    <property type="component" value="Unplaced"/>
</dbReference>
<reference evidence="10" key="1">
    <citation type="submission" date="2025-08" db="UniProtKB">
        <authorList>
            <consortium name="RefSeq"/>
        </authorList>
    </citation>
    <scope>IDENTIFICATION</scope>
</reference>
<dbReference type="GO" id="GO:0005765">
    <property type="term" value="C:lysosomal membrane"/>
    <property type="evidence" value="ECO:0007669"/>
    <property type="project" value="TreeGrafter"/>
</dbReference>
<feature type="transmembrane region" description="Helical" evidence="7">
    <location>
        <begin position="189"/>
        <end position="212"/>
    </location>
</feature>
<name>A0A8B7ZHD0_ACAPL</name>
<evidence type="ECO:0000256" key="2">
    <source>
        <dbReference type="ARBA" id="ARBA00022692"/>
    </source>
</evidence>
<keyword evidence="4 7" id="KW-1133">Transmembrane helix</keyword>
<evidence type="ECO:0000256" key="5">
    <source>
        <dbReference type="ARBA" id="ARBA00023136"/>
    </source>
</evidence>
<evidence type="ECO:0000313" key="9">
    <source>
        <dbReference type="Proteomes" id="UP000694845"/>
    </source>
</evidence>
<dbReference type="KEGG" id="aplc:110986989"/>
<organism evidence="9 10">
    <name type="scientific">Acanthaster planci</name>
    <name type="common">Crown-of-thorns starfish</name>
    <dbReference type="NCBI Taxonomy" id="133434"/>
    <lineage>
        <taxon>Eukaryota</taxon>
        <taxon>Metazoa</taxon>
        <taxon>Echinodermata</taxon>
        <taxon>Eleutherozoa</taxon>
        <taxon>Asterozoa</taxon>
        <taxon>Asteroidea</taxon>
        <taxon>Valvatacea</taxon>
        <taxon>Valvatida</taxon>
        <taxon>Acanthasteridae</taxon>
        <taxon>Acanthaster</taxon>
    </lineage>
</organism>
<evidence type="ECO:0000256" key="1">
    <source>
        <dbReference type="ARBA" id="ARBA00004251"/>
    </source>
</evidence>
<evidence type="ECO:0000256" key="8">
    <source>
        <dbReference type="SAM" id="SignalP"/>
    </source>
</evidence>
<dbReference type="OrthoDB" id="10151516at2759"/>
<gene>
    <name evidence="10" type="primary">LOC110986989</name>
</gene>
<dbReference type="RefSeq" id="XP_022105053.1">
    <property type="nucleotide sequence ID" value="XM_022249361.1"/>
</dbReference>